<dbReference type="Proteomes" id="UP001150538">
    <property type="component" value="Unassembled WGS sequence"/>
</dbReference>
<feature type="compositionally biased region" description="Basic and acidic residues" evidence="8">
    <location>
        <begin position="569"/>
        <end position="580"/>
    </location>
</feature>
<keyword evidence="7" id="KW-0460">Magnesium</keyword>
<evidence type="ECO:0000256" key="6">
    <source>
        <dbReference type="ARBA" id="ARBA00022723"/>
    </source>
</evidence>
<evidence type="ECO:0000256" key="4">
    <source>
        <dbReference type="ARBA" id="ARBA00012388"/>
    </source>
</evidence>
<evidence type="ECO:0000256" key="8">
    <source>
        <dbReference type="SAM" id="MobiDB-lite"/>
    </source>
</evidence>
<dbReference type="InterPro" id="IPR054708">
    <property type="entry name" value="MTPAP-like_central"/>
</dbReference>
<evidence type="ECO:0000256" key="3">
    <source>
        <dbReference type="ARBA" id="ARBA00008593"/>
    </source>
</evidence>
<comment type="caution">
    <text evidence="11">The sequence shown here is derived from an EMBL/GenBank/DDBJ whole genome shotgun (WGS) entry which is preliminary data.</text>
</comment>
<dbReference type="GO" id="GO:0046872">
    <property type="term" value="F:metal ion binding"/>
    <property type="evidence" value="ECO:0007669"/>
    <property type="project" value="UniProtKB-KW"/>
</dbReference>
<dbReference type="InterPro" id="IPR043519">
    <property type="entry name" value="NT_sf"/>
</dbReference>
<feature type="region of interest" description="Disordered" evidence="8">
    <location>
        <begin position="144"/>
        <end position="180"/>
    </location>
</feature>
<dbReference type="GO" id="GO:0010605">
    <property type="term" value="P:negative regulation of macromolecule metabolic process"/>
    <property type="evidence" value="ECO:0007669"/>
    <property type="project" value="UniProtKB-ARBA"/>
</dbReference>
<dbReference type="Pfam" id="PF22600">
    <property type="entry name" value="MTPAP-like_central"/>
    <property type="match status" value="1"/>
</dbReference>
<evidence type="ECO:0000256" key="1">
    <source>
        <dbReference type="ARBA" id="ARBA00001936"/>
    </source>
</evidence>
<evidence type="ECO:0000256" key="7">
    <source>
        <dbReference type="ARBA" id="ARBA00022842"/>
    </source>
</evidence>
<accession>A0A9W7ZZK3</accession>
<evidence type="ECO:0000313" key="12">
    <source>
        <dbReference type="Proteomes" id="UP001150538"/>
    </source>
</evidence>
<dbReference type="OrthoDB" id="2274644at2759"/>
<keyword evidence="12" id="KW-1185">Reference proteome</keyword>
<evidence type="ECO:0000256" key="2">
    <source>
        <dbReference type="ARBA" id="ARBA00001946"/>
    </source>
</evidence>
<feature type="compositionally biased region" description="Basic residues" evidence="8">
    <location>
        <begin position="552"/>
        <end position="561"/>
    </location>
</feature>
<dbReference type="InterPro" id="IPR002058">
    <property type="entry name" value="PAP_assoc"/>
</dbReference>
<organism evidence="11 12">
    <name type="scientific">Mycoemilia scoparia</name>
    <dbReference type="NCBI Taxonomy" id="417184"/>
    <lineage>
        <taxon>Eukaryota</taxon>
        <taxon>Fungi</taxon>
        <taxon>Fungi incertae sedis</taxon>
        <taxon>Zoopagomycota</taxon>
        <taxon>Kickxellomycotina</taxon>
        <taxon>Kickxellomycetes</taxon>
        <taxon>Kickxellales</taxon>
        <taxon>Kickxellaceae</taxon>
        <taxon>Mycoemilia</taxon>
    </lineage>
</organism>
<dbReference type="AlphaFoldDB" id="A0A9W7ZZK3"/>
<evidence type="ECO:0000259" key="9">
    <source>
        <dbReference type="Pfam" id="PF03828"/>
    </source>
</evidence>
<evidence type="ECO:0000256" key="5">
    <source>
        <dbReference type="ARBA" id="ARBA00022679"/>
    </source>
</evidence>
<dbReference type="GO" id="GO:0031123">
    <property type="term" value="P:RNA 3'-end processing"/>
    <property type="evidence" value="ECO:0007669"/>
    <property type="project" value="TreeGrafter"/>
</dbReference>
<dbReference type="SUPFAM" id="SSF81301">
    <property type="entry name" value="Nucleotidyltransferase"/>
    <property type="match status" value="1"/>
</dbReference>
<evidence type="ECO:0000313" key="11">
    <source>
        <dbReference type="EMBL" id="KAJ1915080.1"/>
    </source>
</evidence>
<dbReference type="Gene3D" id="1.10.1410.10">
    <property type="match status" value="1"/>
</dbReference>
<protein>
    <recommendedName>
        <fullName evidence="4">polynucleotide adenylyltransferase</fullName>
        <ecNumber evidence="4">2.7.7.19</ecNumber>
    </recommendedName>
</protein>
<evidence type="ECO:0000259" key="10">
    <source>
        <dbReference type="Pfam" id="PF22600"/>
    </source>
</evidence>
<comment type="similarity">
    <text evidence="3">Belongs to the DNA polymerase type-B-like family.</text>
</comment>
<name>A0A9W7ZZK3_9FUNG</name>
<keyword evidence="5" id="KW-0808">Transferase</keyword>
<dbReference type="Gene3D" id="3.30.460.10">
    <property type="entry name" value="Beta Polymerase, domain 2"/>
    <property type="match status" value="1"/>
</dbReference>
<dbReference type="PANTHER" id="PTHR12271">
    <property type="entry name" value="POLY A POLYMERASE CID PAP -RELATED"/>
    <property type="match status" value="1"/>
</dbReference>
<reference evidence="11" key="1">
    <citation type="submission" date="2022-07" db="EMBL/GenBank/DDBJ databases">
        <title>Phylogenomic reconstructions and comparative analyses of Kickxellomycotina fungi.</title>
        <authorList>
            <person name="Reynolds N.K."/>
            <person name="Stajich J.E."/>
            <person name="Barry K."/>
            <person name="Grigoriev I.V."/>
            <person name="Crous P."/>
            <person name="Smith M.E."/>
        </authorList>
    </citation>
    <scope>NUCLEOTIDE SEQUENCE</scope>
    <source>
        <strain evidence="11">NBRC 100468</strain>
    </source>
</reference>
<dbReference type="GO" id="GO:1990817">
    <property type="term" value="F:poly(A) RNA polymerase activity"/>
    <property type="evidence" value="ECO:0007669"/>
    <property type="project" value="UniProtKB-EC"/>
</dbReference>
<feature type="domain" description="Poly(A) RNA polymerase mitochondrial-like central palm" evidence="10">
    <location>
        <begin position="225"/>
        <end position="356"/>
    </location>
</feature>
<dbReference type="PANTHER" id="PTHR12271:SF113">
    <property type="entry name" value="POLY(A) RNA POLYMERASE CID11"/>
    <property type="match status" value="1"/>
</dbReference>
<keyword evidence="6" id="KW-0479">Metal-binding</keyword>
<feature type="region of interest" description="Disordered" evidence="8">
    <location>
        <begin position="80"/>
        <end position="110"/>
    </location>
</feature>
<feature type="region of interest" description="Disordered" evidence="8">
    <location>
        <begin position="552"/>
        <end position="632"/>
    </location>
</feature>
<sequence>MSEPTFQPNTFVQNRCTSQRYVAPHNVHEEFPIFETGVFPGEMCSNEASCLTLVTSESPSDSSTVSLASRKYARSISPDHTLTSHFDDVEDDEDERNHSSSSFDDSMDVSDCHISDTDQTFIGCLAADFPGAAGLIQPNDGHYDGLDIRSSKSPSKGAQSRRSKKPMTARSSMTSEGSRQHCLETVAVDGRISNTNELEIGMDCELLANKEADPQPLSKELDLFLEKQILHLYDTVFFPTAESIESKRDYVEKLDAILKAEFPGQDIETHIFGSSVNGLGTSSSDVDICLTTGYAEIEDVVFLSKALRRHGIETVCIPNARVPIIKAWDPQLRIASDINVNNTIALYNTRMIQTFVAIDSRVKPFVMAIKNWAKSRKINDAAQGGTLSPYAWVNLALNFLQMRSPPILPVLHPPKPTMASKEEIETGRVDVEFNDDIDGLRGFGSANAESLGKLIYEFFYNYAYVFDYKNSVVSLRRGCYLDKSCKGWDTGRPATIMCIEEPFSTWLNLAHSASVVSVNEIRSEFRRAFRILNELHCFETACEPYISSSRPRRAPRAKYNKSHSPVEPARPKQSSEEIQRKSSHRGRQSGSQSGGFYHSNSSNYRRGNLSRAEMSTNWRRPASGNARCEDNTYSKTDISMTKIHSSDPSLTNGQGDPNRLPSDYVAANAISVSKISKQLIAHKSDENTHPKTNENITPSVKKHVLPIDVATALDPFVALASPKEGGVSPKTALASPHQLVTKIKIYQAAKTGVVKKSSAPTLMSATPEKKNIRLNTKILSRRTSHKNTLTTNS</sequence>
<dbReference type="SUPFAM" id="SSF81631">
    <property type="entry name" value="PAP/OAS1 substrate-binding domain"/>
    <property type="match status" value="1"/>
</dbReference>
<comment type="cofactor">
    <cofactor evidence="1">
        <name>Mn(2+)</name>
        <dbReference type="ChEBI" id="CHEBI:29035"/>
    </cofactor>
</comment>
<proteinExistence type="inferred from homology"/>
<comment type="cofactor">
    <cofactor evidence="2">
        <name>Mg(2+)</name>
        <dbReference type="ChEBI" id="CHEBI:18420"/>
    </cofactor>
</comment>
<gene>
    <name evidence="11" type="ORF">H4219_004508</name>
</gene>
<feature type="domain" description="PAP-associated" evidence="9">
    <location>
        <begin position="450"/>
        <end position="504"/>
    </location>
</feature>
<dbReference type="Pfam" id="PF03828">
    <property type="entry name" value="PAP_assoc"/>
    <property type="match status" value="1"/>
</dbReference>
<dbReference type="CDD" id="cd05402">
    <property type="entry name" value="NT_PAP_TUTase"/>
    <property type="match status" value="1"/>
</dbReference>
<dbReference type="EMBL" id="JANBPU010000164">
    <property type="protein sequence ID" value="KAJ1915080.1"/>
    <property type="molecule type" value="Genomic_DNA"/>
</dbReference>
<dbReference type="EC" id="2.7.7.19" evidence="4"/>